<evidence type="ECO:0000313" key="2">
    <source>
        <dbReference type="EMBL" id="SMF29186.1"/>
    </source>
</evidence>
<dbReference type="RefSeq" id="WP_132319372.1">
    <property type="nucleotide sequence ID" value="NZ_FWZT01000009.1"/>
</dbReference>
<sequence>MLRLLLVMSLILATHLASSQEIMAFRDIVRLELRDDGFYNLICIDGQIEIGKTYDDIIQDRVCNQVVSDDPSQKLDILLVIDDSASMVAYQRDLSTAWRAALPELTDRFDWQIAVVTTSSPCLVRTLGNQLTLTRDQYRVNSEQVATNLEAMIKVGDQGNSIERGIESLTKGLFGQCSQGITPWLRDDAEVAALLLTDEKNCGSAVQESCQGQGFQSADDYFNQVFFETTVFALLLLEDPPWSAPKRCASSGYYQEPPNPASYLSLVNGTGGMVSDICQENYHMFLGEVLDHLSR</sequence>
<dbReference type="AlphaFoldDB" id="A0A1Y6BUB7"/>
<feature type="chain" id="PRO_5013209758" evidence="1">
    <location>
        <begin position="20"/>
        <end position="295"/>
    </location>
</feature>
<keyword evidence="3" id="KW-1185">Reference proteome</keyword>
<dbReference type="EMBL" id="FWZT01000009">
    <property type="protein sequence ID" value="SMF29186.1"/>
    <property type="molecule type" value="Genomic_DNA"/>
</dbReference>
<evidence type="ECO:0000256" key="1">
    <source>
        <dbReference type="SAM" id="SignalP"/>
    </source>
</evidence>
<dbReference type="Gene3D" id="3.40.50.410">
    <property type="entry name" value="von Willebrand factor, type A domain"/>
    <property type="match status" value="1"/>
</dbReference>
<proteinExistence type="predicted"/>
<dbReference type="SUPFAM" id="SSF53300">
    <property type="entry name" value="vWA-like"/>
    <property type="match status" value="1"/>
</dbReference>
<dbReference type="Proteomes" id="UP000192907">
    <property type="component" value="Unassembled WGS sequence"/>
</dbReference>
<accession>A0A1Y6BUB7</accession>
<keyword evidence="1" id="KW-0732">Signal</keyword>
<feature type="signal peptide" evidence="1">
    <location>
        <begin position="1"/>
        <end position="19"/>
    </location>
</feature>
<name>A0A1Y6BUB7_9BACT</name>
<dbReference type="InterPro" id="IPR036465">
    <property type="entry name" value="vWFA_dom_sf"/>
</dbReference>
<reference evidence="3" key="1">
    <citation type="submission" date="2017-04" db="EMBL/GenBank/DDBJ databases">
        <authorList>
            <person name="Varghese N."/>
            <person name="Submissions S."/>
        </authorList>
    </citation>
    <scope>NUCLEOTIDE SEQUENCE [LARGE SCALE GENOMIC DNA]</scope>
    <source>
        <strain evidence="3">RKEM611</strain>
    </source>
</reference>
<protein>
    <submittedName>
        <fullName evidence="2">von Willebrand factor type A domain-containing protein</fullName>
    </submittedName>
</protein>
<gene>
    <name evidence="2" type="ORF">SAMN06296036_10982</name>
</gene>
<organism evidence="2 3">
    <name type="scientific">Pseudobacteriovorax antillogorgiicola</name>
    <dbReference type="NCBI Taxonomy" id="1513793"/>
    <lineage>
        <taxon>Bacteria</taxon>
        <taxon>Pseudomonadati</taxon>
        <taxon>Bdellovibrionota</taxon>
        <taxon>Oligoflexia</taxon>
        <taxon>Oligoflexales</taxon>
        <taxon>Pseudobacteriovoracaceae</taxon>
        <taxon>Pseudobacteriovorax</taxon>
    </lineage>
</organism>
<evidence type="ECO:0000313" key="3">
    <source>
        <dbReference type="Proteomes" id="UP000192907"/>
    </source>
</evidence>